<keyword evidence="2" id="KW-1185">Reference proteome</keyword>
<protein>
    <submittedName>
        <fullName evidence="1">Uncharacterized protein</fullName>
    </submittedName>
</protein>
<sequence>MQKEKQFELGDHVKYTNPNGVYIGVKKIIGYELWSGEHYSDHRYYIEPSDTPWYPVSEESLKLCTD</sequence>
<dbReference type="Proteomes" id="UP000192940">
    <property type="component" value="Chromosome I"/>
</dbReference>
<proteinExistence type="predicted"/>
<dbReference type="RefSeq" id="WP_208914930.1">
    <property type="nucleotide sequence ID" value="NZ_LT840184.1"/>
</dbReference>
<dbReference type="AlphaFoldDB" id="A0A1X7HKY1"/>
<reference evidence="1 2" key="1">
    <citation type="submission" date="2017-04" db="EMBL/GenBank/DDBJ databases">
        <authorList>
            <person name="Afonso C.L."/>
            <person name="Miller P.J."/>
            <person name="Scott M.A."/>
            <person name="Spackman E."/>
            <person name="Goraichik I."/>
            <person name="Dimitrov K.M."/>
            <person name="Suarez D.L."/>
            <person name="Swayne D.E."/>
        </authorList>
    </citation>
    <scope>NUCLEOTIDE SEQUENCE [LARGE SCALE GENOMIC DNA]</scope>
    <source>
        <strain evidence="1 2">N3/975</strain>
    </source>
</reference>
<evidence type="ECO:0000313" key="2">
    <source>
        <dbReference type="Proteomes" id="UP000192940"/>
    </source>
</evidence>
<gene>
    <name evidence="1" type="ORF">SAMN05661091_4164</name>
</gene>
<evidence type="ECO:0000313" key="1">
    <source>
        <dbReference type="EMBL" id="SMF88189.1"/>
    </source>
</evidence>
<organism evidence="1 2">
    <name type="scientific">Paenibacillus uliginis N3/975</name>
    <dbReference type="NCBI Taxonomy" id="1313296"/>
    <lineage>
        <taxon>Bacteria</taxon>
        <taxon>Bacillati</taxon>
        <taxon>Bacillota</taxon>
        <taxon>Bacilli</taxon>
        <taxon>Bacillales</taxon>
        <taxon>Paenibacillaceae</taxon>
        <taxon>Paenibacillus</taxon>
    </lineage>
</organism>
<accession>A0A1X7HKY1</accession>
<name>A0A1X7HKY1_9BACL</name>
<dbReference type="EMBL" id="LT840184">
    <property type="protein sequence ID" value="SMF88189.1"/>
    <property type="molecule type" value="Genomic_DNA"/>
</dbReference>